<name>N8ZSW2_ACIVR</name>
<evidence type="ECO:0000313" key="3">
    <source>
        <dbReference type="Proteomes" id="UP000018445"/>
    </source>
</evidence>
<dbReference type="GeneID" id="58194548"/>
<feature type="region of interest" description="Disordered" evidence="1">
    <location>
        <begin position="1"/>
        <end position="132"/>
    </location>
</feature>
<reference evidence="2 3" key="1">
    <citation type="submission" date="2013-02" db="EMBL/GenBank/DDBJ databases">
        <title>The Genome Sequence of Acinetobacter venetianus CIP 110063.</title>
        <authorList>
            <consortium name="The Broad Institute Genome Sequencing Platform"/>
            <consortium name="The Broad Institute Genome Sequencing Center for Infectious Disease"/>
            <person name="Cerqueira G."/>
            <person name="Feldgarden M."/>
            <person name="Courvalin P."/>
            <person name="Perichon B."/>
            <person name="Grillot-Courvalin C."/>
            <person name="Clermont D."/>
            <person name="Rocha E."/>
            <person name="Yoon E.-J."/>
            <person name="Nemec A."/>
            <person name="Walker B."/>
            <person name="Young S.K."/>
            <person name="Zeng Q."/>
            <person name="Gargeya S."/>
            <person name="Fitzgerald M."/>
            <person name="Haas B."/>
            <person name="Abouelleil A."/>
            <person name="Alvarado L."/>
            <person name="Arachchi H.M."/>
            <person name="Berlin A.M."/>
            <person name="Chapman S.B."/>
            <person name="Dewar J."/>
            <person name="Goldberg J."/>
            <person name="Griggs A."/>
            <person name="Gujja S."/>
            <person name="Hansen M."/>
            <person name="Howarth C."/>
            <person name="Imamovic A."/>
            <person name="Larimer J."/>
            <person name="McCowan C."/>
            <person name="Murphy C."/>
            <person name="Neiman D."/>
            <person name="Pearson M."/>
            <person name="Priest M."/>
            <person name="Roberts A."/>
            <person name="Saif S."/>
            <person name="Shea T."/>
            <person name="Sisk P."/>
            <person name="Sykes S."/>
            <person name="Wortman J."/>
            <person name="Nusbaum C."/>
            <person name="Birren B."/>
        </authorList>
    </citation>
    <scope>NUCLEOTIDE SEQUENCE [LARGE SCALE GENOMIC DNA]</scope>
    <source>
        <strain evidence="3">ATCC 31012 / DSM 23050 / BCRC 14357 / CCUG 45561 / CIP 110063 / KCTC 2702 / LMG 19082 / RAG-1</strain>
    </source>
</reference>
<feature type="compositionally biased region" description="Polar residues" evidence="1">
    <location>
        <begin position="1"/>
        <end position="11"/>
    </location>
</feature>
<dbReference type="RefSeq" id="WP_004879050.1">
    <property type="nucleotide sequence ID" value="NZ_AKIQ01000062.1"/>
</dbReference>
<dbReference type="eggNOG" id="ENOG502ZFIQ">
    <property type="taxonomic scope" value="Bacteria"/>
</dbReference>
<accession>N8ZSW2</accession>
<dbReference type="PATRIC" id="fig|1191460.12.peg.1656"/>
<dbReference type="EMBL" id="APPO01000013">
    <property type="protein sequence ID" value="ENV36864.1"/>
    <property type="molecule type" value="Genomic_DNA"/>
</dbReference>
<organism evidence="2 3">
    <name type="scientific">Acinetobacter venetianus (strain ATCC 31012 / DSM 23050 / BCRC 14357 / CCUG 45561 / CIP 110063 / KCTC 2702 / LMG 19082 / RAG-1)</name>
    <dbReference type="NCBI Taxonomy" id="1191460"/>
    <lineage>
        <taxon>Bacteria</taxon>
        <taxon>Pseudomonadati</taxon>
        <taxon>Pseudomonadota</taxon>
        <taxon>Gammaproteobacteria</taxon>
        <taxon>Moraxellales</taxon>
        <taxon>Moraxellaceae</taxon>
        <taxon>Acinetobacter</taxon>
    </lineage>
</organism>
<comment type="caution">
    <text evidence="2">The sequence shown here is derived from an EMBL/GenBank/DDBJ whole genome shotgun (WGS) entry which is preliminary data.</text>
</comment>
<evidence type="ECO:0000256" key="1">
    <source>
        <dbReference type="SAM" id="MobiDB-lite"/>
    </source>
</evidence>
<evidence type="ECO:0000313" key="2">
    <source>
        <dbReference type="EMBL" id="ENV36864.1"/>
    </source>
</evidence>
<feature type="compositionally biased region" description="Polar residues" evidence="1">
    <location>
        <begin position="72"/>
        <end position="94"/>
    </location>
</feature>
<gene>
    <name evidence="2" type="ORF">F959_01671</name>
</gene>
<dbReference type="HOGENOM" id="CLU_1363779_0_0_6"/>
<keyword evidence="3" id="KW-1185">Reference proteome</keyword>
<dbReference type="Proteomes" id="UP000018445">
    <property type="component" value="Unassembled WGS sequence"/>
</dbReference>
<proteinExistence type="predicted"/>
<protein>
    <submittedName>
        <fullName evidence="2">Uncharacterized protein</fullName>
    </submittedName>
</protein>
<feature type="compositionally biased region" description="Basic and acidic residues" evidence="1">
    <location>
        <begin position="97"/>
        <end position="107"/>
    </location>
</feature>
<dbReference type="AlphaFoldDB" id="N8ZSW2"/>
<feature type="compositionally biased region" description="Basic and acidic residues" evidence="1">
    <location>
        <begin position="115"/>
        <end position="125"/>
    </location>
</feature>
<sequence length="200" mass="21639">MTEVKTNGTDEQSNEEVVTGPKKRGPKPKQSLTQVDPKVSADKTEQQNNQTKSSDDSNANDVNTDDAVNDEAGNTGSTDAATNAEVSIHENSSSQAELEKAKDELKEQQSNSMPDDGKLNNEKSVVDSQLPPELTRRNDLVIDVKNNGLSTIFEPTSKTTLKPGESATIECSSKMIKHSVLNNIKQLNSLGKNVEVLSNE</sequence>